<dbReference type="GeneID" id="7835871"/>
<evidence type="ECO:0000313" key="4">
    <source>
        <dbReference type="Proteomes" id="UP000009168"/>
    </source>
</evidence>
<dbReference type="InParanoid" id="Q22L22"/>
<name>Q22L22_TETTS</name>
<feature type="region of interest" description="Disordered" evidence="2">
    <location>
        <begin position="491"/>
        <end position="523"/>
    </location>
</feature>
<dbReference type="AlphaFoldDB" id="Q22L22"/>
<evidence type="ECO:0000313" key="3">
    <source>
        <dbReference type="EMBL" id="EAR85995.2"/>
    </source>
</evidence>
<feature type="coiled-coil region" evidence="1">
    <location>
        <begin position="337"/>
        <end position="366"/>
    </location>
</feature>
<dbReference type="KEGG" id="tet:TTHERM_01013310"/>
<keyword evidence="3" id="KW-0812">Transmembrane</keyword>
<feature type="compositionally biased region" description="Polar residues" evidence="2">
    <location>
        <begin position="460"/>
        <end position="478"/>
    </location>
</feature>
<keyword evidence="3" id="KW-0472">Membrane</keyword>
<keyword evidence="1" id="KW-0175">Coiled coil</keyword>
<evidence type="ECO:0000256" key="2">
    <source>
        <dbReference type="SAM" id="MobiDB-lite"/>
    </source>
</evidence>
<feature type="compositionally biased region" description="Polar residues" evidence="2">
    <location>
        <begin position="491"/>
        <end position="503"/>
    </location>
</feature>
<dbReference type="RefSeq" id="XP_976590.2">
    <property type="nucleotide sequence ID" value="XM_971497.2"/>
</dbReference>
<sequence length="627" mass="73667">MNIIHEYICNFISQAIIIFFNKDFLFQIFLRFLTSNQQKSQMNYQRDMNNIQQMLGILLQLPDPNQMLKASKPLDREEGQIQVIEQGVVQKYKWQGALPSKLRDEKLQLNFDKQTNKIKHNSSLLSYSQQINHQNSIQNKREHIQMRQSNKFQNQSFSVDYRSKEPISSYRHNNNLSQTNYDESLGFNQNQSVFIQKNNFFDSSLTPNSTTNRKNQQYQHSLFTNTNNLLSPKNNSFHNNQIRMSISEKAQQPQEPKQVSIKYIGVHNDMIGVLSRKIPMEQQVEKITKCKQIQLERRIKSGAGFRQKIIENQQNFQGDQAQNQEIIAQQQRNKIFINIKSSQKKRLNAENQNEELKNNLIQETGTTNDNTLSPMLEAKSREKLLNISQQLYDIKEKEEGEIILSSRELYPDHTNGNRDLKKQHQNALRQVLEEQDFQSKVASPLIDIKASQDSKRVENTHSTLSSTQQQRYNHSSIQKNDKNIQLFYTNDSRPNTTAHSRNYYNYAGASPMNSQNKQQIQQQQSYRAQSLNQQRRVVQNDPNIEIALENNQIKIDKLMNNTQNNFQLKIQEMPDPSKYDKFIVTKYSLERKLTALKKKREENPNFSKKQFYVVWNNQQINCVNSIL</sequence>
<organism evidence="3 4">
    <name type="scientific">Tetrahymena thermophila (strain SB210)</name>
    <dbReference type="NCBI Taxonomy" id="312017"/>
    <lineage>
        <taxon>Eukaryota</taxon>
        <taxon>Sar</taxon>
        <taxon>Alveolata</taxon>
        <taxon>Ciliophora</taxon>
        <taxon>Intramacronucleata</taxon>
        <taxon>Oligohymenophorea</taxon>
        <taxon>Hymenostomatida</taxon>
        <taxon>Tetrahymenina</taxon>
        <taxon>Tetrahymenidae</taxon>
        <taxon>Tetrahymena</taxon>
    </lineage>
</organism>
<gene>
    <name evidence="3" type="ORF">TTHERM_01013310</name>
</gene>
<dbReference type="EMBL" id="GG662865">
    <property type="protein sequence ID" value="EAR85995.2"/>
    <property type="molecule type" value="Genomic_DNA"/>
</dbReference>
<evidence type="ECO:0000256" key="1">
    <source>
        <dbReference type="SAM" id="Coils"/>
    </source>
</evidence>
<protein>
    <submittedName>
        <fullName evidence="3">Transmembrane protein, putative</fullName>
    </submittedName>
</protein>
<reference evidence="4" key="1">
    <citation type="journal article" date="2006" name="PLoS Biol.">
        <title>Macronuclear genome sequence of the ciliate Tetrahymena thermophila, a model eukaryote.</title>
        <authorList>
            <person name="Eisen J.A."/>
            <person name="Coyne R.S."/>
            <person name="Wu M."/>
            <person name="Wu D."/>
            <person name="Thiagarajan M."/>
            <person name="Wortman J.R."/>
            <person name="Badger J.H."/>
            <person name="Ren Q."/>
            <person name="Amedeo P."/>
            <person name="Jones K.M."/>
            <person name="Tallon L.J."/>
            <person name="Delcher A.L."/>
            <person name="Salzberg S.L."/>
            <person name="Silva J.C."/>
            <person name="Haas B.J."/>
            <person name="Majoros W.H."/>
            <person name="Farzad M."/>
            <person name="Carlton J.M."/>
            <person name="Smith R.K. Jr."/>
            <person name="Garg J."/>
            <person name="Pearlman R.E."/>
            <person name="Karrer K.M."/>
            <person name="Sun L."/>
            <person name="Manning G."/>
            <person name="Elde N.C."/>
            <person name="Turkewitz A.P."/>
            <person name="Asai D.J."/>
            <person name="Wilkes D.E."/>
            <person name="Wang Y."/>
            <person name="Cai H."/>
            <person name="Collins K."/>
            <person name="Stewart B.A."/>
            <person name="Lee S.R."/>
            <person name="Wilamowska K."/>
            <person name="Weinberg Z."/>
            <person name="Ruzzo W.L."/>
            <person name="Wloga D."/>
            <person name="Gaertig J."/>
            <person name="Frankel J."/>
            <person name="Tsao C.-C."/>
            <person name="Gorovsky M.A."/>
            <person name="Keeling P.J."/>
            <person name="Waller R.F."/>
            <person name="Patron N.J."/>
            <person name="Cherry J.M."/>
            <person name="Stover N.A."/>
            <person name="Krieger C.J."/>
            <person name="del Toro C."/>
            <person name="Ryder H.F."/>
            <person name="Williamson S.C."/>
            <person name="Barbeau R.A."/>
            <person name="Hamilton E.P."/>
            <person name="Orias E."/>
        </authorList>
    </citation>
    <scope>NUCLEOTIDE SEQUENCE [LARGE SCALE GENOMIC DNA]</scope>
    <source>
        <strain evidence="4">SB210</strain>
    </source>
</reference>
<dbReference type="Proteomes" id="UP000009168">
    <property type="component" value="Unassembled WGS sequence"/>
</dbReference>
<accession>Q22L22</accession>
<feature type="compositionally biased region" description="Low complexity" evidence="2">
    <location>
        <begin position="513"/>
        <end position="523"/>
    </location>
</feature>
<keyword evidence="4" id="KW-1185">Reference proteome</keyword>
<proteinExistence type="predicted"/>
<feature type="region of interest" description="Disordered" evidence="2">
    <location>
        <begin position="451"/>
        <end position="478"/>
    </location>
</feature>
<dbReference type="HOGENOM" id="CLU_470544_0_0_1"/>